<evidence type="ECO:0000313" key="2">
    <source>
        <dbReference type="Proteomes" id="UP000199026"/>
    </source>
</evidence>
<dbReference type="EMBL" id="FNPR01000001">
    <property type="protein sequence ID" value="SDY29987.1"/>
    <property type="molecule type" value="Genomic_DNA"/>
</dbReference>
<organism evidence="1 2">
    <name type="scientific">Lentibacter algarum</name>
    <dbReference type="NCBI Taxonomy" id="576131"/>
    <lineage>
        <taxon>Bacteria</taxon>
        <taxon>Pseudomonadati</taxon>
        <taxon>Pseudomonadota</taxon>
        <taxon>Alphaproteobacteria</taxon>
        <taxon>Rhodobacterales</taxon>
        <taxon>Roseobacteraceae</taxon>
        <taxon>Lentibacter</taxon>
    </lineage>
</organism>
<gene>
    <name evidence="1" type="ORF">SAMN05444486_1011218</name>
</gene>
<evidence type="ECO:0000313" key="1">
    <source>
        <dbReference type="EMBL" id="SDY29987.1"/>
    </source>
</evidence>
<name>A0A1H3IQV8_9RHOB</name>
<protein>
    <submittedName>
        <fullName evidence="1">Uncharacterized protein</fullName>
    </submittedName>
</protein>
<accession>A0A1H3IQV8</accession>
<dbReference type="STRING" id="576131.SAMN05444486_1011218"/>
<sequence>MERRTHIPAKDSATAHATGNAYLATKPLDEIPDLPALEC</sequence>
<proteinExistence type="predicted"/>
<dbReference type="Proteomes" id="UP000199026">
    <property type="component" value="Unassembled WGS sequence"/>
</dbReference>
<dbReference type="AlphaFoldDB" id="A0A1H3IQV8"/>
<keyword evidence="2" id="KW-1185">Reference proteome</keyword>
<reference evidence="1 2" key="1">
    <citation type="submission" date="2016-10" db="EMBL/GenBank/DDBJ databases">
        <authorList>
            <person name="de Groot N.N."/>
        </authorList>
    </citation>
    <scope>NUCLEOTIDE SEQUENCE [LARGE SCALE GENOMIC DNA]</scope>
    <source>
        <strain evidence="1 2">DSM 24677</strain>
    </source>
</reference>